<feature type="non-terminal residue" evidence="2">
    <location>
        <position position="1"/>
    </location>
</feature>
<keyword evidence="2" id="KW-0689">Ribosomal protein</keyword>
<feature type="non-terminal residue" evidence="2">
    <location>
        <position position="68"/>
    </location>
</feature>
<organism evidence="2">
    <name type="scientific">uncultured Solirubrobacteraceae bacterium</name>
    <dbReference type="NCBI Taxonomy" id="1162706"/>
    <lineage>
        <taxon>Bacteria</taxon>
        <taxon>Bacillati</taxon>
        <taxon>Actinomycetota</taxon>
        <taxon>Thermoleophilia</taxon>
        <taxon>Solirubrobacterales</taxon>
        <taxon>Solirubrobacteraceae</taxon>
        <taxon>environmental samples</taxon>
    </lineage>
</organism>
<dbReference type="GO" id="GO:0005840">
    <property type="term" value="C:ribosome"/>
    <property type="evidence" value="ECO:0007669"/>
    <property type="project" value="UniProtKB-KW"/>
</dbReference>
<sequence>EDRHPSRVRRVPRPLHVRQRVHHALDHARDLRRDLLELPSVLHRPPEARGHRRPRRALQAPRLPQGLV</sequence>
<dbReference type="AlphaFoldDB" id="A0A6J4T9T9"/>
<feature type="region of interest" description="Disordered" evidence="1">
    <location>
        <begin position="42"/>
        <end position="68"/>
    </location>
</feature>
<keyword evidence="2" id="KW-0687">Ribonucleoprotein</keyword>
<gene>
    <name evidence="2" type="ORF">AVDCRST_MAG13-3183</name>
</gene>
<evidence type="ECO:0000313" key="2">
    <source>
        <dbReference type="EMBL" id="CAA9517702.1"/>
    </source>
</evidence>
<reference evidence="2" key="1">
    <citation type="submission" date="2020-02" db="EMBL/GenBank/DDBJ databases">
        <authorList>
            <person name="Meier V. D."/>
        </authorList>
    </citation>
    <scope>NUCLEOTIDE SEQUENCE</scope>
    <source>
        <strain evidence="2">AVDCRST_MAG13</strain>
    </source>
</reference>
<proteinExistence type="predicted"/>
<evidence type="ECO:0000256" key="1">
    <source>
        <dbReference type="SAM" id="MobiDB-lite"/>
    </source>
</evidence>
<accession>A0A6J4T9T9</accession>
<name>A0A6J4T9T9_9ACTN</name>
<feature type="compositionally biased region" description="Low complexity" evidence="1">
    <location>
        <begin position="57"/>
        <end position="68"/>
    </location>
</feature>
<protein>
    <submittedName>
        <fullName evidence="2">LSU ribosomal protein L31p @ LSU ribosomal protein L31p, zinc-dependent</fullName>
    </submittedName>
</protein>
<dbReference type="EMBL" id="CADCVO010000510">
    <property type="protein sequence ID" value="CAA9517702.1"/>
    <property type="molecule type" value="Genomic_DNA"/>
</dbReference>